<reference evidence="2 3" key="1">
    <citation type="submission" date="2015-09" db="EMBL/GenBank/DDBJ databases">
        <title>Draft genome of the scarab beetle Oryctes borbonicus.</title>
        <authorList>
            <person name="Meyer J.M."/>
            <person name="Markov G.V."/>
            <person name="Baskaran P."/>
            <person name="Herrmann M."/>
            <person name="Sommer R.J."/>
            <person name="Roedelsperger C."/>
        </authorList>
    </citation>
    <scope>NUCLEOTIDE SEQUENCE [LARGE SCALE GENOMIC DNA]</scope>
    <source>
        <strain evidence="2">OB123</strain>
        <tissue evidence="2">Whole animal</tissue>
    </source>
</reference>
<keyword evidence="3" id="KW-1185">Reference proteome</keyword>
<gene>
    <name evidence="2" type="ORF">AMK59_495</name>
</gene>
<evidence type="ECO:0000313" key="2">
    <source>
        <dbReference type="EMBL" id="KRT83979.1"/>
    </source>
</evidence>
<feature type="region of interest" description="Disordered" evidence="1">
    <location>
        <begin position="1"/>
        <end position="102"/>
    </location>
</feature>
<feature type="non-terminal residue" evidence="2">
    <location>
        <position position="130"/>
    </location>
</feature>
<dbReference type="EMBL" id="LJIG01002961">
    <property type="protein sequence ID" value="KRT83979.1"/>
    <property type="molecule type" value="Genomic_DNA"/>
</dbReference>
<sequence>MESNDDAVVDQPVGRRTRSGKTVTMPKPASKKTRKKVMLVEVEVSDEEEINSSKSQEDKLNEGDKNFFSDEGESSVQDTSKDMPSIEESETNDSTILVSNGQTREEICRVIENDVFICDFENEEQKRIRM</sequence>
<feature type="compositionally biased region" description="Polar residues" evidence="1">
    <location>
        <begin position="92"/>
        <end position="102"/>
    </location>
</feature>
<dbReference type="Proteomes" id="UP000051574">
    <property type="component" value="Unassembled WGS sequence"/>
</dbReference>
<name>A0A0T6B9V6_9SCAR</name>
<protein>
    <submittedName>
        <fullName evidence="2">Uncharacterized protein</fullName>
    </submittedName>
</protein>
<evidence type="ECO:0000313" key="3">
    <source>
        <dbReference type="Proteomes" id="UP000051574"/>
    </source>
</evidence>
<proteinExistence type="predicted"/>
<evidence type="ECO:0000256" key="1">
    <source>
        <dbReference type="SAM" id="MobiDB-lite"/>
    </source>
</evidence>
<comment type="caution">
    <text evidence="2">The sequence shown here is derived from an EMBL/GenBank/DDBJ whole genome shotgun (WGS) entry which is preliminary data.</text>
</comment>
<accession>A0A0T6B9V6</accession>
<dbReference type="AlphaFoldDB" id="A0A0T6B9V6"/>
<organism evidence="2 3">
    <name type="scientific">Oryctes borbonicus</name>
    <dbReference type="NCBI Taxonomy" id="1629725"/>
    <lineage>
        <taxon>Eukaryota</taxon>
        <taxon>Metazoa</taxon>
        <taxon>Ecdysozoa</taxon>
        <taxon>Arthropoda</taxon>
        <taxon>Hexapoda</taxon>
        <taxon>Insecta</taxon>
        <taxon>Pterygota</taxon>
        <taxon>Neoptera</taxon>
        <taxon>Endopterygota</taxon>
        <taxon>Coleoptera</taxon>
        <taxon>Polyphaga</taxon>
        <taxon>Scarabaeiformia</taxon>
        <taxon>Scarabaeidae</taxon>
        <taxon>Dynastinae</taxon>
        <taxon>Oryctes</taxon>
    </lineage>
</organism>
<feature type="compositionally biased region" description="Basic and acidic residues" evidence="1">
    <location>
        <begin position="55"/>
        <end position="68"/>
    </location>
</feature>